<dbReference type="InterPro" id="IPR014004">
    <property type="entry name" value="Transpt-assoc_nodulatn_dom_bac"/>
</dbReference>
<feature type="region of interest" description="Disordered" evidence="1">
    <location>
        <begin position="306"/>
        <end position="359"/>
    </location>
</feature>
<evidence type="ECO:0000256" key="1">
    <source>
        <dbReference type="SAM" id="MobiDB-lite"/>
    </source>
</evidence>
<dbReference type="Proteomes" id="UP001201463">
    <property type="component" value="Unassembled WGS sequence"/>
</dbReference>
<evidence type="ECO:0000313" key="4">
    <source>
        <dbReference type="Proteomes" id="UP001201463"/>
    </source>
</evidence>
<dbReference type="InterPro" id="IPR007055">
    <property type="entry name" value="BON_dom"/>
</dbReference>
<proteinExistence type="predicted"/>
<feature type="domain" description="BON" evidence="2">
    <location>
        <begin position="358"/>
        <end position="426"/>
    </location>
</feature>
<feature type="region of interest" description="Disordered" evidence="1">
    <location>
        <begin position="39"/>
        <end position="109"/>
    </location>
</feature>
<dbReference type="RefSeq" id="WP_233391525.1">
    <property type="nucleotide sequence ID" value="NZ_JAJTWT010000003.1"/>
</dbReference>
<feature type="region of interest" description="Disordered" evidence="1">
    <location>
        <begin position="142"/>
        <end position="283"/>
    </location>
</feature>
<feature type="compositionally biased region" description="Low complexity" evidence="1">
    <location>
        <begin position="306"/>
        <end position="357"/>
    </location>
</feature>
<dbReference type="InterPro" id="IPR051686">
    <property type="entry name" value="Lipoprotein_DolP"/>
</dbReference>
<keyword evidence="4" id="KW-1185">Reference proteome</keyword>
<organism evidence="3 4">
    <name type="scientific">Pelomonas caseinilytica</name>
    <dbReference type="NCBI Taxonomy" id="2906763"/>
    <lineage>
        <taxon>Bacteria</taxon>
        <taxon>Pseudomonadati</taxon>
        <taxon>Pseudomonadota</taxon>
        <taxon>Betaproteobacteria</taxon>
        <taxon>Burkholderiales</taxon>
        <taxon>Sphaerotilaceae</taxon>
        <taxon>Roseateles</taxon>
    </lineage>
</organism>
<dbReference type="EMBL" id="JAJTWT010000003">
    <property type="protein sequence ID" value="MCE4537542.1"/>
    <property type="molecule type" value="Genomic_DNA"/>
</dbReference>
<comment type="caution">
    <text evidence="3">The sequence shown here is derived from an EMBL/GenBank/DDBJ whole genome shotgun (WGS) entry which is preliminary data.</text>
</comment>
<dbReference type="Pfam" id="PF04972">
    <property type="entry name" value="BON"/>
    <property type="match status" value="1"/>
</dbReference>
<feature type="compositionally biased region" description="Low complexity" evidence="1">
    <location>
        <begin position="258"/>
        <end position="280"/>
    </location>
</feature>
<dbReference type="PANTHER" id="PTHR34606:SF15">
    <property type="entry name" value="BON DOMAIN-CONTAINING PROTEIN"/>
    <property type="match status" value="1"/>
</dbReference>
<dbReference type="PANTHER" id="PTHR34606">
    <property type="entry name" value="BON DOMAIN-CONTAINING PROTEIN"/>
    <property type="match status" value="1"/>
</dbReference>
<dbReference type="SMART" id="SM00749">
    <property type="entry name" value="BON"/>
    <property type="match status" value="1"/>
</dbReference>
<feature type="compositionally biased region" description="Low complexity" evidence="1">
    <location>
        <begin position="152"/>
        <end position="198"/>
    </location>
</feature>
<name>A0ABS8X9L6_9BURK</name>
<protein>
    <submittedName>
        <fullName evidence="3">BON domain-containing protein</fullName>
    </submittedName>
</protein>
<gene>
    <name evidence="3" type="ORF">LXT12_09800</name>
</gene>
<feature type="compositionally biased region" description="Basic and acidic residues" evidence="1">
    <location>
        <begin position="82"/>
        <end position="93"/>
    </location>
</feature>
<sequence length="441" mass="43616">MKFPKSVHAEGWASHLETTKPEHLPDALKDGVHAPLHAAKAPAGGAMRMKAPQQRVTPEMSTIPPVSASQAASAASTPRIDPQPRPEVRRDVPRAQATHAAAMPPRQEGQRNWMVAAGAGAAVIAALAVWAVNRPAHDTATAPATVTGSAEPQPAQPATDVAAATPAADTAASQPADTGSTAAADATTGSATTTTAAADNSRADTPAATLGKPVTTVKPAPESRPLAQATAPAPRPDLVVRANPRAEPEPAPSPALQPRPSAALQPSAPVAAAPAPDLQPQGVAQGNAPIVMAPTAAGPATALTTPAATAQAMPQQATPPVAAVTSDATASATSPGAPPLAQATPQQAQVQPPSAAPEDAGITQQVRVALASEATLAGVPIAVSTDHGVVKLEGQAPDAQARARATVVAASTSGVKAVDNRLTLPPSPVVSQAPTGAADGL</sequence>
<reference evidence="3 4" key="1">
    <citation type="submission" date="2021-12" db="EMBL/GenBank/DDBJ databases">
        <title>Genome seq of p7.</title>
        <authorList>
            <person name="Seo T."/>
        </authorList>
    </citation>
    <scope>NUCLEOTIDE SEQUENCE [LARGE SCALE GENOMIC DNA]</scope>
    <source>
        <strain evidence="3 4">P7</strain>
    </source>
</reference>
<accession>A0ABS8X9L6</accession>
<evidence type="ECO:0000313" key="3">
    <source>
        <dbReference type="EMBL" id="MCE4537542.1"/>
    </source>
</evidence>
<dbReference type="PROSITE" id="PS50914">
    <property type="entry name" value="BON"/>
    <property type="match status" value="1"/>
</dbReference>
<feature type="compositionally biased region" description="Low complexity" evidence="1">
    <location>
        <begin position="67"/>
        <end position="76"/>
    </location>
</feature>
<dbReference type="Gene3D" id="3.30.1340.30">
    <property type="match status" value="1"/>
</dbReference>
<evidence type="ECO:0000259" key="2">
    <source>
        <dbReference type="PROSITE" id="PS50914"/>
    </source>
</evidence>